<dbReference type="RefSeq" id="WP_092550693.1">
    <property type="nucleotide sequence ID" value="NZ_BOMJ01000003.1"/>
</dbReference>
<dbReference type="Pfam" id="PF00145">
    <property type="entry name" value="DNA_methylase"/>
    <property type="match status" value="2"/>
</dbReference>
<dbReference type="AlphaFoldDB" id="A0A1H2CVB5"/>
<evidence type="ECO:0000256" key="1">
    <source>
        <dbReference type="ARBA" id="ARBA00011975"/>
    </source>
</evidence>
<evidence type="ECO:0000313" key="8">
    <source>
        <dbReference type="Proteomes" id="UP000198688"/>
    </source>
</evidence>
<name>A0A1H2CVB5_9ACTN</name>
<dbReference type="SUPFAM" id="SSF53335">
    <property type="entry name" value="S-adenosyl-L-methionine-dependent methyltransferases"/>
    <property type="match status" value="1"/>
</dbReference>
<evidence type="ECO:0000256" key="5">
    <source>
        <dbReference type="ARBA" id="ARBA00022747"/>
    </source>
</evidence>
<dbReference type="PROSITE" id="PS51679">
    <property type="entry name" value="SAM_MT_C5"/>
    <property type="match status" value="1"/>
</dbReference>
<sequence>MSATAVAAKPANSKIEAFTRQAVRNQVSAEVATTKLRDAQAVARREQQRLNYLAAGNQLWTPRRSNGLKFVDIFCGAGGSSIGLSNAGYELLLAANHWRTAIDTHAANFTNAEHLCADVNNYDFRYLPRGADVLWASPICTELSPAGGNGGPKRYEGGGFDMVEMLGHVSEKGRERTRATFMDVIRATEVWRFKAIIIENVPDVAERWELFDWWLSGMERLGYHYQLASVNSAHVGGNGIPYAPQWRDRLYIVFVRKDIGRSPDVTPKPVSWCFNCERQVHGLQTWLPKMHQRKFLVGRYRRNPNSSYGQYWYTCPNGGCGQRVEPYVLPAATAIDWSDVGIRIGDLPRTAKKPEGLAPKTMGRIRAGMRKYGRRRMIATVAGNTHERPGALRAWPADQTPMTTAQCSPTLSAVVPPNVFYVKNFSDPDPRRMVKGVHDEPLGTVTTVDHHGIVTPPQPFRVALNHDSLRLHALSDEPLAAQTVKQGDAVVFPPMSVPVGGTWAEEPIDLIGGPGRTVMANGKGCEALVTPYPGAFIDVQRNHAEAQSVEDPLATITTARHNALVVPYYGNGQADLAGHPLGTVTTHDRHALVTATEAELAILNDDDVFDAYYRMLKARESLKAQTFPDDYLVLGGNGEQMMQAGNAVSCNAAQWLGEAVAEVLIPHPQF</sequence>
<dbReference type="EMBL" id="LT629758">
    <property type="protein sequence ID" value="SDT74207.1"/>
    <property type="molecule type" value="Genomic_DNA"/>
</dbReference>
<dbReference type="InterPro" id="IPR029063">
    <property type="entry name" value="SAM-dependent_MTases_sf"/>
</dbReference>
<dbReference type="GO" id="GO:0032259">
    <property type="term" value="P:methylation"/>
    <property type="evidence" value="ECO:0007669"/>
    <property type="project" value="UniProtKB-KW"/>
</dbReference>
<evidence type="ECO:0000256" key="2">
    <source>
        <dbReference type="ARBA" id="ARBA00022603"/>
    </source>
</evidence>
<dbReference type="GO" id="GO:0044027">
    <property type="term" value="P:negative regulation of gene expression via chromosomal CpG island methylation"/>
    <property type="evidence" value="ECO:0007669"/>
    <property type="project" value="TreeGrafter"/>
</dbReference>
<keyword evidence="5" id="KW-0680">Restriction system</keyword>
<dbReference type="REBASE" id="163000">
    <property type="entry name" value="M1.Ade43941ORF6909P"/>
</dbReference>
<dbReference type="PRINTS" id="PR00105">
    <property type="entry name" value="C5METTRFRASE"/>
</dbReference>
<keyword evidence="2 6" id="KW-0489">Methyltransferase</keyword>
<keyword evidence="8" id="KW-1185">Reference proteome</keyword>
<dbReference type="STRING" id="113562.SAMN04489716_6909"/>
<dbReference type="Proteomes" id="UP000198688">
    <property type="component" value="Chromosome I"/>
</dbReference>
<organism evidence="7 8">
    <name type="scientific">Actinoplanes derwentensis</name>
    <dbReference type="NCBI Taxonomy" id="113562"/>
    <lineage>
        <taxon>Bacteria</taxon>
        <taxon>Bacillati</taxon>
        <taxon>Actinomycetota</taxon>
        <taxon>Actinomycetes</taxon>
        <taxon>Micromonosporales</taxon>
        <taxon>Micromonosporaceae</taxon>
        <taxon>Actinoplanes</taxon>
    </lineage>
</organism>
<dbReference type="PANTHER" id="PTHR10629:SF52">
    <property type="entry name" value="DNA (CYTOSINE-5)-METHYLTRANSFERASE 1"/>
    <property type="match status" value="1"/>
</dbReference>
<keyword evidence="4 6" id="KW-0949">S-adenosyl-L-methionine</keyword>
<dbReference type="GO" id="GO:0003886">
    <property type="term" value="F:DNA (cytosine-5-)-methyltransferase activity"/>
    <property type="evidence" value="ECO:0007669"/>
    <property type="project" value="UniProtKB-EC"/>
</dbReference>
<evidence type="ECO:0000313" key="7">
    <source>
        <dbReference type="EMBL" id="SDT74207.1"/>
    </source>
</evidence>
<dbReference type="OrthoDB" id="9813719at2"/>
<dbReference type="InterPro" id="IPR001525">
    <property type="entry name" value="C5_MeTfrase"/>
</dbReference>
<dbReference type="PANTHER" id="PTHR10629">
    <property type="entry name" value="CYTOSINE-SPECIFIC METHYLTRANSFERASE"/>
    <property type="match status" value="1"/>
</dbReference>
<dbReference type="GO" id="GO:0003677">
    <property type="term" value="F:DNA binding"/>
    <property type="evidence" value="ECO:0007669"/>
    <property type="project" value="TreeGrafter"/>
</dbReference>
<evidence type="ECO:0000256" key="3">
    <source>
        <dbReference type="ARBA" id="ARBA00022679"/>
    </source>
</evidence>
<dbReference type="EC" id="2.1.1.37" evidence="1"/>
<comment type="similarity">
    <text evidence="6">Belongs to the class I-like SAM-binding methyltransferase superfamily. C5-methyltransferase family.</text>
</comment>
<protein>
    <recommendedName>
        <fullName evidence="1">DNA (cytosine-5-)-methyltransferase</fullName>
        <ecNumber evidence="1">2.1.1.37</ecNumber>
    </recommendedName>
</protein>
<gene>
    <name evidence="7" type="ORF">SAMN04489716_6909</name>
</gene>
<evidence type="ECO:0000256" key="4">
    <source>
        <dbReference type="ARBA" id="ARBA00022691"/>
    </source>
</evidence>
<evidence type="ECO:0000256" key="6">
    <source>
        <dbReference type="PROSITE-ProRule" id="PRU01016"/>
    </source>
</evidence>
<dbReference type="Gene3D" id="3.90.120.10">
    <property type="entry name" value="DNA Methylase, subunit A, domain 2"/>
    <property type="match status" value="1"/>
</dbReference>
<proteinExistence type="inferred from homology"/>
<feature type="active site" evidence="6">
    <location>
        <position position="140"/>
    </location>
</feature>
<dbReference type="GO" id="GO:0009307">
    <property type="term" value="P:DNA restriction-modification system"/>
    <property type="evidence" value="ECO:0007669"/>
    <property type="project" value="UniProtKB-KW"/>
</dbReference>
<accession>A0A1H2CVB5</accession>
<keyword evidence="3 6" id="KW-0808">Transferase</keyword>
<dbReference type="Gene3D" id="3.40.50.150">
    <property type="entry name" value="Vaccinia Virus protein VP39"/>
    <property type="match status" value="1"/>
</dbReference>
<reference evidence="7 8" key="1">
    <citation type="submission" date="2016-10" db="EMBL/GenBank/DDBJ databases">
        <authorList>
            <person name="de Groot N.N."/>
        </authorList>
    </citation>
    <scope>NUCLEOTIDE SEQUENCE [LARGE SCALE GENOMIC DNA]</scope>
    <source>
        <strain evidence="7 8">DSM 43941</strain>
    </source>
</reference>
<dbReference type="InterPro" id="IPR050390">
    <property type="entry name" value="C5-Methyltransferase"/>
</dbReference>